<keyword evidence="1" id="KW-1133">Transmembrane helix</keyword>
<comment type="caution">
    <text evidence="2">The sequence shown here is derived from an EMBL/GenBank/DDBJ whole genome shotgun (WGS) entry which is preliminary data.</text>
</comment>
<proteinExistence type="predicted"/>
<name>A0AAW8DUT9_9BURK</name>
<feature type="transmembrane region" description="Helical" evidence="1">
    <location>
        <begin position="21"/>
        <end position="46"/>
    </location>
</feature>
<organism evidence="2 3">
    <name type="scientific">Variovorax boronicumulans</name>
    <dbReference type="NCBI Taxonomy" id="436515"/>
    <lineage>
        <taxon>Bacteria</taxon>
        <taxon>Pseudomonadati</taxon>
        <taxon>Pseudomonadota</taxon>
        <taxon>Betaproteobacteria</taxon>
        <taxon>Burkholderiales</taxon>
        <taxon>Comamonadaceae</taxon>
        <taxon>Variovorax</taxon>
    </lineage>
</organism>
<protein>
    <submittedName>
        <fullName evidence="2">ABC-type antimicrobial peptide transport system permease subunit</fullName>
    </submittedName>
</protein>
<keyword evidence="1" id="KW-0812">Transmembrane</keyword>
<evidence type="ECO:0000313" key="2">
    <source>
        <dbReference type="EMBL" id="MDP9923109.1"/>
    </source>
</evidence>
<feature type="transmembrane region" description="Helical" evidence="1">
    <location>
        <begin position="52"/>
        <end position="71"/>
    </location>
</feature>
<evidence type="ECO:0000313" key="3">
    <source>
        <dbReference type="Proteomes" id="UP001244295"/>
    </source>
</evidence>
<dbReference type="EMBL" id="JAUSRR010000003">
    <property type="protein sequence ID" value="MDP9923109.1"/>
    <property type="molecule type" value="Genomic_DNA"/>
</dbReference>
<dbReference type="Proteomes" id="UP001244295">
    <property type="component" value="Unassembled WGS sequence"/>
</dbReference>
<keyword evidence="1" id="KW-0472">Membrane</keyword>
<dbReference type="RefSeq" id="WP_307636650.1">
    <property type="nucleotide sequence ID" value="NZ_JAUSRR010000003.1"/>
</dbReference>
<accession>A0AAW8DUT9</accession>
<dbReference type="AlphaFoldDB" id="A0AAW8DUT9"/>
<evidence type="ECO:0000256" key="1">
    <source>
        <dbReference type="SAM" id="Phobius"/>
    </source>
</evidence>
<feature type="transmembrane region" description="Helical" evidence="1">
    <location>
        <begin position="78"/>
        <end position="95"/>
    </location>
</feature>
<gene>
    <name evidence="2" type="ORF">J2W25_002130</name>
</gene>
<sequence length="96" mass="10473">MSRASTGQAAPRHLLFKGLTGFLLGFPLALWLSWLLTYGGLLPAYVPVRDQIAMWLAVLLWGAAPCIAFLAQSRRQCAIAFLLANAAAFAAWRVLQ</sequence>
<reference evidence="2" key="1">
    <citation type="submission" date="2023-07" db="EMBL/GenBank/DDBJ databases">
        <title>Sorghum-associated microbial communities from plants grown in Nebraska, USA.</title>
        <authorList>
            <person name="Schachtman D."/>
        </authorList>
    </citation>
    <scope>NUCLEOTIDE SEQUENCE</scope>
    <source>
        <strain evidence="2">DS2795</strain>
    </source>
</reference>